<protein>
    <submittedName>
        <fullName evidence="1">Uncharacterized protein</fullName>
    </submittedName>
</protein>
<name>A0ABQ8TT72_PERAM</name>
<proteinExistence type="predicted"/>
<sequence>MASLCEGDNEPVGSLKVICNSLKFFALEGSKGTGFICVGLKSFSCDTSIAVFQMLKETNDADYEIQAENTPHVSTAFLSKHRILFQFHDLLQERLGKLLN</sequence>
<keyword evidence="2" id="KW-1185">Reference proteome</keyword>
<evidence type="ECO:0000313" key="2">
    <source>
        <dbReference type="Proteomes" id="UP001148838"/>
    </source>
</evidence>
<comment type="caution">
    <text evidence="1">The sequence shown here is derived from an EMBL/GenBank/DDBJ whole genome shotgun (WGS) entry which is preliminary data.</text>
</comment>
<dbReference type="Proteomes" id="UP001148838">
    <property type="component" value="Unassembled WGS sequence"/>
</dbReference>
<accession>A0ABQ8TT72</accession>
<reference evidence="1 2" key="1">
    <citation type="journal article" date="2022" name="Allergy">
        <title>Genome assembly and annotation of Periplaneta americana reveal a comprehensive cockroach allergen profile.</title>
        <authorList>
            <person name="Wang L."/>
            <person name="Xiong Q."/>
            <person name="Saelim N."/>
            <person name="Wang L."/>
            <person name="Nong W."/>
            <person name="Wan A.T."/>
            <person name="Shi M."/>
            <person name="Liu X."/>
            <person name="Cao Q."/>
            <person name="Hui J.H.L."/>
            <person name="Sookrung N."/>
            <person name="Leung T.F."/>
            <person name="Tungtrongchitr A."/>
            <person name="Tsui S.K.W."/>
        </authorList>
    </citation>
    <scope>NUCLEOTIDE SEQUENCE [LARGE SCALE GENOMIC DNA]</scope>
    <source>
        <strain evidence="1">PWHHKU_190912</strain>
    </source>
</reference>
<evidence type="ECO:0000313" key="1">
    <source>
        <dbReference type="EMBL" id="KAJ4449890.1"/>
    </source>
</evidence>
<gene>
    <name evidence="1" type="ORF">ANN_01296</name>
</gene>
<organism evidence="1 2">
    <name type="scientific">Periplaneta americana</name>
    <name type="common">American cockroach</name>
    <name type="synonym">Blatta americana</name>
    <dbReference type="NCBI Taxonomy" id="6978"/>
    <lineage>
        <taxon>Eukaryota</taxon>
        <taxon>Metazoa</taxon>
        <taxon>Ecdysozoa</taxon>
        <taxon>Arthropoda</taxon>
        <taxon>Hexapoda</taxon>
        <taxon>Insecta</taxon>
        <taxon>Pterygota</taxon>
        <taxon>Neoptera</taxon>
        <taxon>Polyneoptera</taxon>
        <taxon>Dictyoptera</taxon>
        <taxon>Blattodea</taxon>
        <taxon>Blattoidea</taxon>
        <taxon>Blattidae</taxon>
        <taxon>Blattinae</taxon>
        <taxon>Periplaneta</taxon>
    </lineage>
</organism>
<dbReference type="EMBL" id="JAJSOF020000003">
    <property type="protein sequence ID" value="KAJ4449890.1"/>
    <property type="molecule type" value="Genomic_DNA"/>
</dbReference>